<evidence type="ECO:0000313" key="5">
    <source>
        <dbReference type="Proteomes" id="UP000541558"/>
    </source>
</evidence>
<name>A0A8H5C738_9AGAR</name>
<protein>
    <recommendedName>
        <fullName evidence="3">C2H2-type domain-containing protein</fullName>
    </recommendedName>
</protein>
<evidence type="ECO:0000259" key="3">
    <source>
        <dbReference type="PROSITE" id="PS50157"/>
    </source>
</evidence>
<feature type="signal peptide" evidence="2">
    <location>
        <begin position="1"/>
        <end position="21"/>
    </location>
</feature>
<evidence type="ECO:0000256" key="1">
    <source>
        <dbReference type="PROSITE-ProRule" id="PRU00042"/>
    </source>
</evidence>
<dbReference type="PROSITE" id="PS00028">
    <property type="entry name" value="ZINC_FINGER_C2H2_1"/>
    <property type="match status" value="1"/>
</dbReference>
<dbReference type="GO" id="GO:0008270">
    <property type="term" value="F:zinc ion binding"/>
    <property type="evidence" value="ECO:0007669"/>
    <property type="project" value="UniProtKB-KW"/>
</dbReference>
<keyword evidence="5" id="KW-1185">Reference proteome</keyword>
<dbReference type="Proteomes" id="UP000541558">
    <property type="component" value="Unassembled WGS sequence"/>
</dbReference>
<feature type="chain" id="PRO_5034987273" description="C2H2-type domain-containing protein" evidence="2">
    <location>
        <begin position="22"/>
        <end position="91"/>
    </location>
</feature>
<reference evidence="4 5" key="1">
    <citation type="journal article" date="2020" name="ISME J.">
        <title>Uncovering the hidden diversity of litter-decomposition mechanisms in mushroom-forming fungi.</title>
        <authorList>
            <person name="Floudas D."/>
            <person name="Bentzer J."/>
            <person name="Ahren D."/>
            <person name="Johansson T."/>
            <person name="Persson P."/>
            <person name="Tunlid A."/>
        </authorList>
    </citation>
    <scope>NUCLEOTIDE SEQUENCE [LARGE SCALE GENOMIC DNA]</scope>
    <source>
        <strain evidence="4 5">CBS 175.51</strain>
    </source>
</reference>
<dbReference type="PROSITE" id="PS50157">
    <property type="entry name" value="ZINC_FINGER_C2H2_2"/>
    <property type="match status" value="1"/>
</dbReference>
<dbReference type="OrthoDB" id="2835827at2759"/>
<evidence type="ECO:0000256" key="2">
    <source>
        <dbReference type="SAM" id="SignalP"/>
    </source>
</evidence>
<dbReference type="EMBL" id="JAACJK010000060">
    <property type="protein sequence ID" value="KAF5335791.1"/>
    <property type="molecule type" value="Genomic_DNA"/>
</dbReference>
<proteinExistence type="predicted"/>
<dbReference type="InterPro" id="IPR013087">
    <property type="entry name" value="Znf_C2H2_type"/>
</dbReference>
<keyword evidence="1" id="KW-0479">Metal-binding</keyword>
<dbReference type="AlphaFoldDB" id="A0A8H5C738"/>
<feature type="domain" description="C2H2-type" evidence="3">
    <location>
        <begin position="66"/>
        <end position="91"/>
    </location>
</feature>
<evidence type="ECO:0000313" key="4">
    <source>
        <dbReference type="EMBL" id="KAF5335791.1"/>
    </source>
</evidence>
<gene>
    <name evidence="4" type="ORF">D9611_009580</name>
</gene>
<sequence length="91" mass="10147">MRISLLSLISFTIALASYVHAHPDHSSSLNEARSYADALSARDILDALSTRDLIDELSGRLERRAFVCSVCRNTFPSASALQEHVRREHAH</sequence>
<keyword evidence="1" id="KW-0862">Zinc</keyword>
<organism evidence="4 5">
    <name type="scientific">Ephemerocybe angulata</name>
    <dbReference type="NCBI Taxonomy" id="980116"/>
    <lineage>
        <taxon>Eukaryota</taxon>
        <taxon>Fungi</taxon>
        <taxon>Dikarya</taxon>
        <taxon>Basidiomycota</taxon>
        <taxon>Agaricomycotina</taxon>
        <taxon>Agaricomycetes</taxon>
        <taxon>Agaricomycetidae</taxon>
        <taxon>Agaricales</taxon>
        <taxon>Agaricineae</taxon>
        <taxon>Psathyrellaceae</taxon>
        <taxon>Ephemerocybe</taxon>
    </lineage>
</organism>
<keyword evidence="2" id="KW-0732">Signal</keyword>
<keyword evidence="1" id="KW-0863">Zinc-finger</keyword>
<dbReference type="Gene3D" id="3.30.160.60">
    <property type="entry name" value="Classic Zinc Finger"/>
    <property type="match status" value="1"/>
</dbReference>
<dbReference type="SMART" id="SM00355">
    <property type="entry name" value="ZnF_C2H2"/>
    <property type="match status" value="1"/>
</dbReference>
<comment type="caution">
    <text evidence="4">The sequence shown here is derived from an EMBL/GenBank/DDBJ whole genome shotgun (WGS) entry which is preliminary data.</text>
</comment>
<accession>A0A8H5C738</accession>